<dbReference type="InterPro" id="IPR015940">
    <property type="entry name" value="UBA"/>
</dbReference>
<sequence length="123" mass="12121">MDAASWLSSLAAPAEDPAPEQPAEAAGGGHSEEQKATEAVVTEDALESPEEALVALGFARPAVVAALEAAGGSQEEALAALAASEGPAAKRRRSAEADAGAGGADADLIEVDGVQCKLTRAGE</sequence>
<dbReference type="EMBL" id="CAUYUJ010008524">
    <property type="protein sequence ID" value="CAK0824173.1"/>
    <property type="molecule type" value="Genomic_DNA"/>
</dbReference>
<dbReference type="SUPFAM" id="SSF46934">
    <property type="entry name" value="UBA-like"/>
    <property type="match status" value="1"/>
</dbReference>
<dbReference type="Gene3D" id="1.10.8.10">
    <property type="entry name" value="DNA helicase RuvA subunit, C-terminal domain"/>
    <property type="match status" value="1"/>
</dbReference>
<comment type="caution">
    <text evidence="3">The sequence shown here is derived from an EMBL/GenBank/DDBJ whole genome shotgun (WGS) entry which is preliminary data.</text>
</comment>
<feature type="region of interest" description="Disordered" evidence="1">
    <location>
        <begin position="1"/>
        <end position="47"/>
    </location>
</feature>
<protein>
    <recommendedName>
        <fullName evidence="2">UBA domain-containing protein</fullName>
    </recommendedName>
</protein>
<keyword evidence="4" id="KW-1185">Reference proteome</keyword>
<reference evidence="3" key="1">
    <citation type="submission" date="2023-10" db="EMBL/GenBank/DDBJ databases">
        <authorList>
            <person name="Chen Y."/>
            <person name="Shah S."/>
            <person name="Dougan E. K."/>
            <person name="Thang M."/>
            <person name="Chan C."/>
        </authorList>
    </citation>
    <scope>NUCLEOTIDE SEQUENCE [LARGE SCALE GENOMIC DNA]</scope>
</reference>
<evidence type="ECO:0000256" key="1">
    <source>
        <dbReference type="SAM" id="MobiDB-lite"/>
    </source>
</evidence>
<gene>
    <name evidence="3" type="ORF">PCOR1329_LOCUS24652</name>
</gene>
<feature type="domain" description="UBA" evidence="2">
    <location>
        <begin position="44"/>
        <end position="84"/>
    </location>
</feature>
<accession>A0ABN9S059</accession>
<dbReference type="Proteomes" id="UP001189429">
    <property type="component" value="Unassembled WGS sequence"/>
</dbReference>
<dbReference type="InterPro" id="IPR009060">
    <property type="entry name" value="UBA-like_sf"/>
</dbReference>
<feature type="non-terminal residue" evidence="3">
    <location>
        <position position="123"/>
    </location>
</feature>
<feature type="region of interest" description="Disordered" evidence="1">
    <location>
        <begin position="83"/>
        <end position="108"/>
    </location>
</feature>
<evidence type="ECO:0000313" key="4">
    <source>
        <dbReference type="Proteomes" id="UP001189429"/>
    </source>
</evidence>
<proteinExistence type="predicted"/>
<organism evidence="3 4">
    <name type="scientific">Prorocentrum cordatum</name>
    <dbReference type="NCBI Taxonomy" id="2364126"/>
    <lineage>
        <taxon>Eukaryota</taxon>
        <taxon>Sar</taxon>
        <taxon>Alveolata</taxon>
        <taxon>Dinophyceae</taxon>
        <taxon>Prorocentrales</taxon>
        <taxon>Prorocentraceae</taxon>
        <taxon>Prorocentrum</taxon>
    </lineage>
</organism>
<evidence type="ECO:0000259" key="2">
    <source>
        <dbReference type="PROSITE" id="PS50030"/>
    </source>
</evidence>
<dbReference type="PROSITE" id="PS50030">
    <property type="entry name" value="UBA"/>
    <property type="match status" value="1"/>
</dbReference>
<evidence type="ECO:0000313" key="3">
    <source>
        <dbReference type="EMBL" id="CAK0824173.1"/>
    </source>
</evidence>
<feature type="compositionally biased region" description="Low complexity" evidence="1">
    <location>
        <begin position="1"/>
        <end position="25"/>
    </location>
</feature>
<name>A0ABN9S059_9DINO</name>